<dbReference type="Pfam" id="PF13855">
    <property type="entry name" value="LRR_8"/>
    <property type="match status" value="1"/>
</dbReference>
<dbReference type="Gene3D" id="3.40.390.10">
    <property type="entry name" value="Collagenase (Catalytic Domain)"/>
    <property type="match status" value="1"/>
</dbReference>
<evidence type="ECO:0000256" key="2">
    <source>
        <dbReference type="ARBA" id="ARBA00022729"/>
    </source>
</evidence>
<dbReference type="Pfam" id="PF00560">
    <property type="entry name" value="LRR_1"/>
    <property type="match status" value="1"/>
</dbReference>
<keyword evidence="6" id="KW-1185">Reference proteome</keyword>
<keyword evidence="3" id="KW-0677">Repeat</keyword>
<accession>F0QZU5</accession>
<sequence length="793" mass="89275">MKRLVNYIGILLLVWAACGCTDEQIVGNAGAELRVTGKIDTPSSSRTSYAVGEEAVTVSWAAGDRIGLFSESQPAAMAYQAASAGKQTDFMPESTRLKREEGTEVYAYYPYDYNTDIAFPKARLPYLFGQNYNGGLPDPNADFMYAKGEIRNDMLSLDFAHLFAFLKVNIRTELLQGAAGLRVLSDEPIGFMGVGDANNPAYYDLEADSLIAEKYNYLWYSIPQEVLSTQEVVTCFIAVLPTSEQNTVSFFIWDENGYSDKGLIEKKAPEGGFQAGHVYDLSVNENEFDKILQQEREALIAFYEATGGDNWTDNTNWCSDKPLSEWYGVYMWDGRVKNIILTDNNLTGQIPEQFGDLTGLEYLYLSSNKLEGNIPESLGNLAYLHDVQLNNNNLSGNLPASMANLNELEFINLCGNKLNGTIPDEIIASDWWNRIGYDAIVYQQGGNKLTFPMYESSDYSMDGTTFTLQEHTAGKGLKVVILGEAYSDRLIADGTYRRDAEMAMEAFFSKEPYTSFRDYFDVYAVNVVSRNEVIGENTAFQTSYEFERNTFETDPTIAIDYISKMQETNYSAAHVTSMILMKTKAPFRSNNWSYSDDFSAAFCQNNSDDPESLKSLIHHEACGHGFGKLDDEYVEFEGTYPYPEAIRSLHTINESMNVDVTNDPNEIVWSYFLTDMRYEKEKIGIYEGAIYYPKGAYRATETSIMLGNTGRFNAPSRQSIYRRIMEKSGGVYSFEAFLEYDEINRRQIEIEGASRAGAVEKGTIGLPPVRFDYPSSEAKTRWKQKKGVNVPLR</sequence>
<reference evidence="5 6" key="1">
    <citation type="journal article" date="2011" name="Stand. Genomic Sci.">
        <title>Complete genome sequence of Bacteroides salanitronis type strain (BL78).</title>
        <authorList>
            <person name="Gronow S."/>
            <person name="Held B."/>
            <person name="Lucas S."/>
            <person name="Lapidus A."/>
            <person name="Del Rio T.G."/>
            <person name="Nolan M."/>
            <person name="Tice H."/>
            <person name="Deshpande S."/>
            <person name="Cheng J.F."/>
            <person name="Pitluck S."/>
            <person name="Liolios K."/>
            <person name="Pagani I."/>
            <person name="Ivanova N."/>
            <person name="Mavromatis K."/>
            <person name="Pati A."/>
            <person name="Tapia R."/>
            <person name="Han C."/>
            <person name="Goodwin L."/>
            <person name="Chen A."/>
            <person name="Palaniappan K."/>
            <person name="Land M."/>
            <person name="Hauser L."/>
            <person name="Chang Y.J."/>
            <person name="Jeffries C.D."/>
            <person name="Brambilla E.M."/>
            <person name="Rohde M."/>
            <person name="Goker M."/>
            <person name="Detter J.C."/>
            <person name="Woyke T."/>
            <person name="Bristow J."/>
            <person name="Markowitz V."/>
            <person name="Hugenholtz P."/>
            <person name="Kyrpides N.C."/>
            <person name="Klenk H.P."/>
            <person name="Eisen J.A."/>
        </authorList>
    </citation>
    <scope>NUCLEOTIDE SEQUENCE [LARGE SCALE GENOMIC DNA]</scope>
    <source>
        <strain evidence="5 6">DSM 18170</strain>
    </source>
</reference>
<dbReference type="InterPro" id="IPR001611">
    <property type="entry name" value="Leu-rich_rpt"/>
</dbReference>
<dbReference type="Proteomes" id="UP000007486">
    <property type="component" value="Chromosome"/>
</dbReference>
<dbReference type="InterPro" id="IPR024079">
    <property type="entry name" value="MetalloPept_cat_dom_sf"/>
</dbReference>
<dbReference type="RefSeq" id="WP_013618589.1">
    <property type="nucleotide sequence ID" value="NC_015164.1"/>
</dbReference>
<dbReference type="KEGG" id="bsa:Bacsa_2682"/>
<dbReference type="PANTHER" id="PTHR48010">
    <property type="entry name" value="OS05G0588300 PROTEIN"/>
    <property type="match status" value="1"/>
</dbReference>
<dbReference type="PANTHER" id="PTHR48010:SF58">
    <property type="entry name" value="RECEPTOR PROTEIN KINASE-LIKE PROTEIN ZAR1"/>
    <property type="match status" value="1"/>
</dbReference>
<dbReference type="OrthoDB" id="8440781at2"/>
<dbReference type="AlphaFoldDB" id="F0QZU5"/>
<comment type="subcellular location">
    <subcellularLocation>
        <location evidence="1">Membrane</location>
    </subcellularLocation>
</comment>
<evidence type="ECO:0000313" key="5">
    <source>
        <dbReference type="EMBL" id="ADY37215.1"/>
    </source>
</evidence>
<dbReference type="Gene3D" id="2.60.40.2620">
    <property type="entry name" value="Fimbrillin-like"/>
    <property type="match status" value="1"/>
</dbReference>
<keyword evidence="4" id="KW-0472">Membrane</keyword>
<dbReference type="CDD" id="cd13120">
    <property type="entry name" value="BF2867_like_N"/>
    <property type="match status" value="1"/>
</dbReference>
<dbReference type="InterPro" id="IPR042278">
    <property type="entry name" value="Mfa-like_1_N"/>
</dbReference>
<dbReference type="InterPro" id="IPR019026">
    <property type="entry name" value="Peptidase_M64_IgA"/>
</dbReference>
<keyword evidence="2" id="KW-0732">Signal</keyword>
<evidence type="ECO:0000313" key="6">
    <source>
        <dbReference type="Proteomes" id="UP000007486"/>
    </source>
</evidence>
<dbReference type="EMBL" id="CP002530">
    <property type="protein sequence ID" value="ADY37215.1"/>
    <property type="molecule type" value="Genomic_DNA"/>
</dbReference>
<evidence type="ECO:0000256" key="4">
    <source>
        <dbReference type="ARBA" id="ARBA00023136"/>
    </source>
</evidence>
<proteinExistence type="predicted"/>
<name>F0QZU5_PHOSB</name>
<dbReference type="PROSITE" id="PS51257">
    <property type="entry name" value="PROKAR_LIPOPROTEIN"/>
    <property type="match status" value="1"/>
</dbReference>
<dbReference type="SUPFAM" id="SSF52058">
    <property type="entry name" value="L domain-like"/>
    <property type="match status" value="1"/>
</dbReference>
<evidence type="ECO:0000256" key="1">
    <source>
        <dbReference type="ARBA" id="ARBA00004370"/>
    </source>
</evidence>
<dbReference type="InterPro" id="IPR032675">
    <property type="entry name" value="LRR_dom_sf"/>
</dbReference>
<dbReference type="eggNOG" id="COG4886">
    <property type="taxonomic scope" value="Bacteria"/>
</dbReference>
<dbReference type="GO" id="GO:0016020">
    <property type="term" value="C:membrane"/>
    <property type="evidence" value="ECO:0007669"/>
    <property type="project" value="UniProtKB-SubCell"/>
</dbReference>
<dbReference type="Pfam" id="PF09471">
    <property type="entry name" value="Peptidase_M64"/>
    <property type="match status" value="1"/>
</dbReference>
<dbReference type="STRING" id="667015.Bacsa_2682"/>
<evidence type="ECO:0000256" key="3">
    <source>
        <dbReference type="ARBA" id="ARBA00022737"/>
    </source>
</evidence>
<dbReference type="FunFam" id="3.80.10.10:FF:000400">
    <property type="entry name" value="Nuclear pore complex protein NUP107"/>
    <property type="match status" value="1"/>
</dbReference>
<dbReference type="Gene3D" id="3.80.10.10">
    <property type="entry name" value="Ribonuclease Inhibitor"/>
    <property type="match status" value="1"/>
</dbReference>
<dbReference type="InterPro" id="IPR050994">
    <property type="entry name" value="At_inactive_RLKs"/>
</dbReference>
<protein>
    <recommendedName>
        <fullName evidence="7">Leucine-rich repeat-containing protein</fullName>
    </recommendedName>
</protein>
<dbReference type="HOGENOM" id="CLU_319037_0_0_10"/>
<dbReference type="GO" id="GO:0008237">
    <property type="term" value="F:metallopeptidase activity"/>
    <property type="evidence" value="ECO:0007669"/>
    <property type="project" value="InterPro"/>
</dbReference>
<organism evidence="5 6">
    <name type="scientific">Phocaeicola salanitronis (strain DSM 18170 / JCM 13657 / CCUG 60908 / BL78)</name>
    <name type="common">Bacteroides salanitronis</name>
    <dbReference type="NCBI Taxonomy" id="667015"/>
    <lineage>
        <taxon>Bacteria</taxon>
        <taxon>Pseudomonadati</taxon>
        <taxon>Bacteroidota</taxon>
        <taxon>Bacteroidia</taxon>
        <taxon>Bacteroidales</taxon>
        <taxon>Bacteroidaceae</taxon>
        <taxon>Phocaeicola</taxon>
    </lineage>
</organism>
<evidence type="ECO:0008006" key="7">
    <source>
        <dbReference type="Google" id="ProtNLM"/>
    </source>
</evidence>
<gene>
    <name evidence="5" type="ordered locus">Bacsa_2682</name>
</gene>